<evidence type="ECO:0000313" key="1">
    <source>
        <dbReference type="EMBL" id="OTP72296.1"/>
    </source>
</evidence>
<gene>
    <name evidence="1" type="ORF">PAMC26577_21345</name>
</gene>
<proteinExistence type="predicted"/>
<sequence length="47" mass="5405">MSSKAAARQRAPLFFVQRWRRAPGVVRLKPFAVDLQSLLHQPQGFKN</sequence>
<dbReference type="Proteomes" id="UP000195221">
    <property type="component" value="Unassembled WGS sequence"/>
</dbReference>
<protein>
    <submittedName>
        <fullName evidence="1">Uncharacterized protein</fullName>
    </submittedName>
</protein>
<comment type="caution">
    <text evidence="1">The sequence shown here is derived from an EMBL/GenBank/DDBJ whole genome shotgun (WGS) entry which is preliminary data.</text>
</comment>
<accession>A0A242MLU7</accession>
<reference evidence="1 2" key="1">
    <citation type="submission" date="2017-03" db="EMBL/GenBank/DDBJ databases">
        <title>Genome analysis of strain PAMC 26577.</title>
        <authorList>
            <person name="Oh H.-M."/>
            <person name="Yang J.-A."/>
        </authorList>
    </citation>
    <scope>NUCLEOTIDE SEQUENCE [LARGE SCALE GENOMIC DNA]</scope>
    <source>
        <strain evidence="1 2">PAMC 26577</strain>
    </source>
</reference>
<evidence type="ECO:0000313" key="2">
    <source>
        <dbReference type="Proteomes" id="UP000195221"/>
    </source>
</evidence>
<dbReference type="EMBL" id="NBTZ01000091">
    <property type="protein sequence ID" value="OTP72296.1"/>
    <property type="molecule type" value="Genomic_DNA"/>
</dbReference>
<dbReference type="AlphaFoldDB" id="A0A242MLU7"/>
<name>A0A242MLU7_CABSO</name>
<organism evidence="1 2">
    <name type="scientific">Caballeronia sordidicola</name>
    <name type="common">Burkholderia sordidicola</name>
    <dbReference type="NCBI Taxonomy" id="196367"/>
    <lineage>
        <taxon>Bacteria</taxon>
        <taxon>Pseudomonadati</taxon>
        <taxon>Pseudomonadota</taxon>
        <taxon>Betaproteobacteria</taxon>
        <taxon>Burkholderiales</taxon>
        <taxon>Burkholderiaceae</taxon>
        <taxon>Caballeronia</taxon>
    </lineage>
</organism>